<evidence type="ECO:0000256" key="1">
    <source>
        <dbReference type="ARBA" id="ARBA00004141"/>
    </source>
</evidence>
<evidence type="ECO:0000256" key="5">
    <source>
        <dbReference type="SAM" id="Phobius"/>
    </source>
</evidence>
<organism evidence="7 8">
    <name type="scientific">Streptomyces lavenduligriseus</name>
    <dbReference type="NCBI Taxonomy" id="67315"/>
    <lineage>
        <taxon>Bacteria</taxon>
        <taxon>Bacillati</taxon>
        <taxon>Actinomycetota</taxon>
        <taxon>Actinomycetes</taxon>
        <taxon>Kitasatosporales</taxon>
        <taxon>Streptomycetaceae</taxon>
        <taxon>Streptomyces</taxon>
    </lineage>
</organism>
<evidence type="ECO:0000256" key="3">
    <source>
        <dbReference type="ARBA" id="ARBA00022989"/>
    </source>
</evidence>
<reference evidence="7 8" key="1">
    <citation type="submission" date="2022-05" db="EMBL/GenBank/DDBJ databases">
        <title>Genome Resource of Streptomyces lavenduligriseus GA1-1, a Strain with Broad-Spectrum Antifungal Activity against Phytopathogenic Fungi.</title>
        <authorList>
            <person name="Qi D."/>
        </authorList>
    </citation>
    <scope>NUCLEOTIDE SEQUENCE [LARGE SCALE GENOMIC DNA]</scope>
    <source>
        <strain evidence="7 8">GA1-1</strain>
    </source>
</reference>
<accession>A0ABT0P018</accession>
<protein>
    <recommendedName>
        <fullName evidence="6">Methylamine utilisation protein MauE domain-containing protein</fullName>
    </recommendedName>
</protein>
<feature type="domain" description="Methylamine utilisation protein MauE" evidence="6">
    <location>
        <begin position="1"/>
        <end position="132"/>
    </location>
</feature>
<keyword evidence="8" id="KW-1185">Reference proteome</keyword>
<feature type="transmembrane region" description="Helical" evidence="5">
    <location>
        <begin position="45"/>
        <end position="68"/>
    </location>
</feature>
<dbReference type="Pfam" id="PF07291">
    <property type="entry name" value="MauE"/>
    <property type="match status" value="1"/>
</dbReference>
<feature type="transmembrane region" description="Helical" evidence="5">
    <location>
        <begin position="75"/>
        <end position="96"/>
    </location>
</feature>
<evidence type="ECO:0000313" key="8">
    <source>
        <dbReference type="Proteomes" id="UP001202052"/>
    </source>
</evidence>
<evidence type="ECO:0000259" key="6">
    <source>
        <dbReference type="Pfam" id="PF07291"/>
    </source>
</evidence>
<sequence length="181" mass="18488">MHYVVLAVQSLVVVVFLVSSAGKLKSRGDIREFTASLRRLRILPASAAGPAAFCALAAEVAIWVLLVIPVSVARTAGFFVAAGLLTVFAAGITLSLRRGEQVPCRCFGASTTPLGPWHVVRNLLLAGAAAVAPVLPSGGAVRPGGLVVAVCAGLLLGALVALFDDLVALFRPVPSPPHPGP</sequence>
<dbReference type="EMBL" id="JAMCCK010000041">
    <property type="protein sequence ID" value="MCL3997064.1"/>
    <property type="molecule type" value="Genomic_DNA"/>
</dbReference>
<keyword evidence="2 5" id="KW-0812">Transmembrane</keyword>
<proteinExistence type="predicted"/>
<name>A0ABT0P018_9ACTN</name>
<feature type="transmembrane region" description="Helical" evidence="5">
    <location>
        <begin position="147"/>
        <end position="170"/>
    </location>
</feature>
<keyword evidence="4 5" id="KW-0472">Membrane</keyword>
<dbReference type="InterPro" id="IPR009908">
    <property type="entry name" value="Methylamine_util_MauE"/>
</dbReference>
<comment type="subcellular location">
    <subcellularLocation>
        <location evidence="1">Membrane</location>
        <topology evidence="1">Multi-pass membrane protein</topology>
    </subcellularLocation>
</comment>
<gene>
    <name evidence="7" type="ORF">M4438_26770</name>
</gene>
<keyword evidence="3 5" id="KW-1133">Transmembrane helix</keyword>
<comment type="caution">
    <text evidence="7">The sequence shown here is derived from an EMBL/GenBank/DDBJ whole genome shotgun (WGS) entry which is preliminary data.</text>
</comment>
<dbReference type="Proteomes" id="UP001202052">
    <property type="component" value="Unassembled WGS sequence"/>
</dbReference>
<evidence type="ECO:0000256" key="4">
    <source>
        <dbReference type="ARBA" id="ARBA00023136"/>
    </source>
</evidence>
<evidence type="ECO:0000313" key="7">
    <source>
        <dbReference type="EMBL" id="MCL3997064.1"/>
    </source>
</evidence>
<evidence type="ECO:0000256" key="2">
    <source>
        <dbReference type="ARBA" id="ARBA00022692"/>
    </source>
</evidence>
<feature type="transmembrane region" description="Helical" evidence="5">
    <location>
        <begin position="116"/>
        <end position="135"/>
    </location>
</feature>
<dbReference type="RefSeq" id="WP_249491974.1">
    <property type="nucleotide sequence ID" value="NZ_JAMCCK010000041.1"/>
</dbReference>